<dbReference type="NCBIfam" id="TIGR00251">
    <property type="entry name" value="DUF167 family protein"/>
    <property type="match status" value="1"/>
</dbReference>
<evidence type="ECO:0000313" key="4">
    <source>
        <dbReference type="Proteomes" id="UP000501253"/>
    </source>
</evidence>
<dbReference type="AlphaFoldDB" id="A0A6H1WUP8"/>
<name>A0A6H1WUP8_9BACT</name>
<dbReference type="SMART" id="SM01152">
    <property type="entry name" value="DUF167"/>
    <property type="match status" value="1"/>
</dbReference>
<evidence type="ECO:0000313" key="3">
    <source>
        <dbReference type="EMBL" id="QJA06901.1"/>
    </source>
</evidence>
<dbReference type="EMBL" id="CP042909">
    <property type="protein sequence ID" value="QJA06901.1"/>
    <property type="molecule type" value="Genomic_DNA"/>
</dbReference>
<proteinExistence type="inferred from homology"/>
<reference evidence="3 4" key="1">
    <citation type="submission" date="2019-08" db="EMBL/GenBank/DDBJ databases">
        <title>Complete genome sequence of Thermosulfurimonas marina SU872T, an anaerobic thermophilic chemolithoautotrophic bacterium isolated from a shallow marine hydrothermal vent.</title>
        <authorList>
            <person name="Allioux M."/>
            <person name="Jebbar M."/>
            <person name="Slobodkina G."/>
            <person name="Slobodkin A."/>
            <person name="Moalic Y."/>
            <person name="Frolova A."/>
            <person name="Shao Z."/>
            <person name="Alain K."/>
        </authorList>
    </citation>
    <scope>NUCLEOTIDE SEQUENCE [LARGE SCALE GENOMIC DNA]</scope>
    <source>
        <strain evidence="3 4">SU872</strain>
    </source>
</reference>
<sequence length="96" mass="10653">MSAIKPHPEGTLLRIHVQPKARRTELAGSHGEALKIRVAAPALEGRANRALLEFLAQTLDLKKADLELLSGERSREKTVLIRGVSPEEVSRRLDLR</sequence>
<dbReference type="Pfam" id="PF02594">
    <property type="entry name" value="DUF167"/>
    <property type="match status" value="1"/>
</dbReference>
<evidence type="ECO:0000256" key="2">
    <source>
        <dbReference type="HAMAP-Rule" id="MF_00634"/>
    </source>
</evidence>
<dbReference type="HAMAP" id="MF_00634">
    <property type="entry name" value="UPF0235"/>
    <property type="match status" value="1"/>
</dbReference>
<organism evidence="3 4">
    <name type="scientific">Thermosulfurimonas marina</name>
    <dbReference type="NCBI Taxonomy" id="2047767"/>
    <lineage>
        <taxon>Bacteria</taxon>
        <taxon>Pseudomonadati</taxon>
        <taxon>Thermodesulfobacteriota</taxon>
        <taxon>Thermodesulfobacteria</taxon>
        <taxon>Thermodesulfobacteriales</taxon>
        <taxon>Thermodesulfobacteriaceae</taxon>
        <taxon>Thermosulfurimonas</taxon>
    </lineage>
</organism>
<evidence type="ECO:0000256" key="1">
    <source>
        <dbReference type="ARBA" id="ARBA00010364"/>
    </source>
</evidence>
<dbReference type="GO" id="GO:0005737">
    <property type="term" value="C:cytoplasm"/>
    <property type="evidence" value="ECO:0007669"/>
    <property type="project" value="TreeGrafter"/>
</dbReference>
<dbReference type="KEGG" id="tmai:FVE67_08905"/>
<comment type="similarity">
    <text evidence="1 2">Belongs to the UPF0235 family.</text>
</comment>
<dbReference type="InterPro" id="IPR003746">
    <property type="entry name" value="DUF167"/>
</dbReference>
<dbReference type="SUPFAM" id="SSF69786">
    <property type="entry name" value="YggU-like"/>
    <property type="match status" value="1"/>
</dbReference>
<protein>
    <recommendedName>
        <fullName evidence="2">UPF0235 protein FVE67_08905</fullName>
    </recommendedName>
</protein>
<dbReference type="PANTHER" id="PTHR13420:SF7">
    <property type="entry name" value="UPF0235 PROTEIN C15ORF40"/>
    <property type="match status" value="1"/>
</dbReference>
<dbReference type="Proteomes" id="UP000501253">
    <property type="component" value="Chromosome"/>
</dbReference>
<dbReference type="Gene3D" id="3.30.1200.10">
    <property type="entry name" value="YggU-like"/>
    <property type="match status" value="1"/>
</dbReference>
<dbReference type="InterPro" id="IPR036591">
    <property type="entry name" value="YggU-like_sf"/>
</dbReference>
<dbReference type="PANTHER" id="PTHR13420">
    <property type="entry name" value="UPF0235 PROTEIN C15ORF40"/>
    <property type="match status" value="1"/>
</dbReference>
<keyword evidence="4" id="KW-1185">Reference proteome</keyword>
<accession>A0A6H1WUP8</accession>
<gene>
    <name evidence="3" type="ORF">FVE67_08905</name>
</gene>